<evidence type="ECO:0000313" key="4">
    <source>
        <dbReference type="Proteomes" id="UP000019376"/>
    </source>
</evidence>
<gene>
    <name evidence="3" type="ORF">PDE_07091</name>
</gene>
<name>S8BB90_PENO1</name>
<dbReference type="HOGENOM" id="CLU_1349336_0_0_1"/>
<dbReference type="OrthoDB" id="4369104at2759"/>
<feature type="compositionally biased region" description="Polar residues" evidence="1">
    <location>
        <begin position="105"/>
        <end position="114"/>
    </location>
</feature>
<feature type="signal peptide" evidence="2">
    <location>
        <begin position="1"/>
        <end position="21"/>
    </location>
</feature>
<evidence type="ECO:0000313" key="3">
    <source>
        <dbReference type="EMBL" id="EPS32132.1"/>
    </source>
</evidence>
<dbReference type="STRING" id="933388.S8BB90"/>
<dbReference type="AlphaFoldDB" id="S8BB90"/>
<reference evidence="3 4" key="1">
    <citation type="journal article" date="2013" name="PLoS ONE">
        <title>Genomic and secretomic analyses reveal unique features of the lignocellulolytic enzyme system of Penicillium decumbens.</title>
        <authorList>
            <person name="Liu G."/>
            <person name="Zhang L."/>
            <person name="Wei X."/>
            <person name="Zou G."/>
            <person name="Qin Y."/>
            <person name="Ma L."/>
            <person name="Li J."/>
            <person name="Zheng H."/>
            <person name="Wang S."/>
            <person name="Wang C."/>
            <person name="Xun L."/>
            <person name="Zhao G.-P."/>
            <person name="Zhou Z."/>
            <person name="Qu Y."/>
        </authorList>
    </citation>
    <scope>NUCLEOTIDE SEQUENCE [LARGE SCALE GENOMIC DNA]</scope>
    <source>
        <strain evidence="4">114-2 / CGMCC 5302</strain>
    </source>
</reference>
<dbReference type="PhylomeDB" id="S8BB90"/>
<accession>S8BB90</accession>
<feature type="compositionally biased region" description="Polar residues" evidence="1">
    <location>
        <begin position="123"/>
        <end position="134"/>
    </location>
</feature>
<evidence type="ECO:0000256" key="1">
    <source>
        <dbReference type="SAM" id="MobiDB-lite"/>
    </source>
</evidence>
<dbReference type="Proteomes" id="UP000019376">
    <property type="component" value="Unassembled WGS sequence"/>
</dbReference>
<organism evidence="3 4">
    <name type="scientific">Penicillium oxalicum (strain 114-2 / CGMCC 5302)</name>
    <name type="common">Penicillium decumbens</name>
    <dbReference type="NCBI Taxonomy" id="933388"/>
    <lineage>
        <taxon>Eukaryota</taxon>
        <taxon>Fungi</taxon>
        <taxon>Dikarya</taxon>
        <taxon>Ascomycota</taxon>
        <taxon>Pezizomycotina</taxon>
        <taxon>Eurotiomycetes</taxon>
        <taxon>Eurotiomycetidae</taxon>
        <taxon>Eurotiales</taxon>
        <taxon>Aspergillaceae</taxon>
        <taxon>Penicillium</taxon>
    </lineage>
</organism>
<keyword evidence="2" id="KW-0732">Signal</keyword>
<protein>
    <recommendedName>
        <fullName evidence="5">Secreted protein</fullName>
    </recommendedName>
</protein>
<feature type="compositionally biased region" description="Low complexity" evidence="1">
    <location>
        <begin position="81"/>
        <end position="93"/>
    </location>
</feature>
<proteinExistence type="predicted"/>
<keyword evidence="4" id="KW-1185">Reference proteome</keyword>
<sequence>MRSAMISSIFFLALSPIVTLALPIDPNDQSGQWDPSGQYRKGHYDAQGNFVPNESYIVLNNPSNNQELGWYQKGQYPGHENYNNGQYNNGLGWNDHRDGNKNDQFKNGQNQKQGANGLKTWPAGQSAQTQSGWTDANGVWHAHPTATQSGDSYESENKNRNQDQYNNAQDGCVNGKEWNERTGQRCSQSAIPVPSASAWAKVN</sequence>
<feature type="region of interest" description="Disordered" evidence="1">
    <location>
        <begin position="71"/>
        <end position="170"/>
    </location>
</feature>
<feature type="compositionally biased region" description="Basic and acidic residues" evidence="1">
    <location>
        <begin position="94"/>
        <end position="104"/>
    </location>
</feature>
<dbReference type="EMBL" id="KB644414">
    <property type="protein sequence ID" value="EPS32132.1"/>
    <property type="molecule type" value="Genomic_DNA"/>
</dbReference>
<evidence type="ECO:0000256" key="2">
    <source>
        <dbReference type="SAM" id="SignalP"/>
    </source>
</evidence>
<feature type="chain" id="PRO_5004548307" description="Secreted protein" evidence="2">
    <location>
        <begin position="22"/>
        <end position="203"/>
    </location>
</feature>
<evidence type="ECO:0008006" key="5">
    <source>
        <dbReference type="Google" id="ProtNLM"/>
    </source>
</evidence>